<comment type="caution">
    <text evidence="6">The sequence shown here is derived from an EMBL/GenBank/DDBJ whole genome shotgun (WGS) entry which is preliminary data.</text>
</comment>
<keyword evidence="3" id="KW-0238">DNA-binding</keyword>
<name>A0A845M5P2_9RHOB</name>
<dbReference type="InterPro" id="IPR000847">
    <property type="entry name" value="LysR_HTH_N"/>
</dbReference>
<proteinExistence type="inferred from homology"/>
<dbReference type="GO" id="GO:0043565">
    <property type="term" value="F:sequence-specific DNA binding"/>
    <property type="evidence" value="ECO:0007669"/>
    <property type="project" value="TreeGrafter"/>
</dbReference>
<dbReference type="InterPro" id="IPR058163">
    <property type="entry name" value="LysR-type_TF_proteobact-type"/>
</dbReference>
<organism evidence="6 7">
    <name type="scientific">Maritimibacter harenae</name>
    <dbReference type="NCBI Taxonomy" id="2606218"/>
    <lineage>
        <taxon>Bacteria</taxon>
        <taxon>Pseudomonadati</taxon>
        <taxon>Pseudomonadota</taxon>
        <taxon>Alphaproteobacteria</taxon>
        <taxon>Rhodobacterales</taxon>
        <taxon>Roseobacteraceae</taxon>
        <taxon>Maritimibacter</taxon>
    </lineage>
</organism>
<keyword evidence="4" id="KW-0804">Transcription</keyword>
<dbReference type="SUPFAM" id="SSF53850">
    <property type="entry name" value="Periplasmic binding protein-like II"/>
    <property type="match status" value="1"/>
</dbReference>
<dbReference type="Pfam" id="PF03466">
    <property type="entry name" value="LysR_substrate"/>
    <property type="match status" value="1"/>
</dbReference>
<dbReference type="PRINTS" id="PR00039">
    <property type="entry name" value="HTHLYSR"/>
</dbReference>
<dbReference type="InterPro" id="IPR036388">
    <property type="entry name" value="WH-like_DNA-bd_sf"/>
</dbReference>
<dbReference type="Gene3D" id="3.40.190.290">
    <property type="match status" value="1"/>
</dbReference>
<dbReference type="Proteomes" id="UP000467322">
    <property type="component" value="Unassembled WGS sequence"/>
</dbReference>
<evidence type="ECO:0000256" key="1">
    <source>
        <dbReference type="ARBA" id="ARBA00009437"/>
    </source>
</evidence>
<dbReference type="EMBL" id="WTUX01000019">
    <property type="protein sequence ID" value="MZR14349.1"/>
    <property type="molecule type" value="Genomic_DNA"/>
</dbReference>
<keyword evidence="7" id="KW-1185">Reference proteome</keyword>
<feature type="domain" description="HTH lysR-type" evidence="5">
    <location>
        <begin position="3"/>
        <end position="59"/>
    </location>
</feature>
<evidence type="ECO:0000256" key="3">
    <source>
        <dbReference type="ARBA" id="ARBA00023125"/>
    </source>
</evidence>
<dbReference type="GO" id="GO:0006351">
    <property type="term" value="P:DNA-templated transcription"/>
    <property type="evidence" value="ECO:0007669"/>
    <property type="project" value="TreeGrafter"/>
</dbReference>
<reference evidence="6 7" key="1">
    <citation type="submission" date="2019-12" db="EMBL/GenBank/DDBJ databases">
        <title>Maritimibacter sp. nov. sp. isolated from sea sand.</title>
        <authorList>
            <person name="Kim J."/>
            <person name="Jeong S.E."/>
            <person name="Jung H.S."/>
            <person name="Jeon C.O."/>
        </authorList>
    </citation>
    <scope>NUCLEOTIDE SEQUENCE [LARGE SCALE GENOMIC DNA]</scope>
    <source>
        <strain evidence="6 7">DP07</strain>
    </source>
</reference>
<dbReference type="PANTHER" id="PTHR30537">
    <property type="entry name" value="HTH-TYPE TRANSCRIPTIONAL REGULATOR"/>
    <property type="match status" value="1"/>
</dbReference>
<dbReference type="GO" id="GO:0003700">
    <property type="term" value="F:DNA-binding transcription factor activity"/>
    <property type="evidence" value="ECO:0007669"/>
    <property type="project" value="InterPro"/>
</dbReference>
<comment type="similarity">
    <text evidence="1">Belongs to the LysR transcriptional regulatory family.</text>
</comment>
<dbReference type="Gene3D" id="1.10.10.10">
    <property type="entry name" value="Winged helix-like DNA-binding domain superfamily/Winged helix DNA-binding domain"/>
    <property type="match status" value="1"/>
</dbReference>
<accession>A0A845M5P2</accession>
<dbReference type="SUPFAM" id="SSF46785">
    <property type="entry name" value="Winged helix' DNA-binding domain"/>
    <property type="match status" value="1"/>
</dbReference>
<dbReference type="CDD" id="cd08422">
    <property type="entry name" value="PBP2_CrgA_like"/>
    <property type="match status" value="1"/>
</dbReference>
<dbReference type="InterPro" id="IPR036390">
    <property type="entry name" value="WH_DNA-bd_sf"/>
</dbReference>
<dbReference type="Pfam" id="PF00126">
    <property type="entry name" value="HTH_1"/>
    <property type="match status" value="1"/>
</dbReference>
<evidence type="ECO:0000256" key="2">
    <source>
        <dbReference type="ARBA" id="ARBA00023015"/>
    </source>
</evidence>
<evidence type="ECO:0000259" key="5">
    <source>
        <dbReference type="PROSITE" id="PS50931"/>
    </source>
</evidence>
<dbReference type="PANTHER" id="PTHR30537:SF35">
    <property type="entry name" value="TRANSCRIPTIONAL REGULATORY PROTEIN"/>
    <property type="match status" value="1"/>
</dbReference>
<dbReference type="PROSITE" id="PS50931">
    <property type="entry name" value="HTH_LYSR"/>
    <property type="match status" value="1"/>
</dbReference>
<protein>
    <submittedName>
        <fullName evidence="6">LysR family transcriptional regulator</fullName>
    </submittedName>
</protein>
<evidence type="ECO:0000256" key="4">
    <source>
        <dbReference type="ARBA" id="ARBA00023163"/>
    </source>
</evidence>
<evidence type="ECO:0000313" key="7">
    <source>
        <dbReference type="Proteomes" id="UP000467322"/>
    </source>
</evidence>
<dbReference type="RefSeq" id="WP_161352477.1">
    <property type="nucleotide sequence ID" value="NZ_WTUX01000019.1"/>
</dbReference>
<dbReference type="InterPro" id="IPR005119">
    <property type="entry name" value="LysR_subst-bd"/>
</dbReference>
<evidence type="ECO:0000313" key="6">
    <source>
        <dbReference type="EMBL" id="MZR14349.1"/>
    </source>
</evidence>
<dbReference type="AlphaFoldDB" id="A0A845M5P2"/>
<sequence length="303" mass="33015">MAMLLDIKAFLATARAGSFSAAAREIGVAPSVVTKRVGRLEDELGSRLFVRSTRSLAMTAEADRLRPRLQLLVAQLEEVLAGGQPPEHGIAGHLRMKAPTTLGTLFAGRAITRFQAMNPAVTTELMLIDRSVNPLEEGFDIALGALPQSYASVVETPLCPYPRILVATPDYLARHGNPGTPGDLIEHRCIVYVAAGLVWSFESGSGPISVEVNSIFTVNDSRLLHFAARQHLGIAVAPAFLVDEDISRGDLVHVLPDFPVSPLWFKAMVPSNKMHRPEIAAMLSHLQREFEIPPWEREPVPPL</sequence>
<gene>
    <name evidence="6" type="ORF">GQE99_15125</name>
</gene>
<keyword evidence="2" id="KW-0805">Transcription regulation</keyword>